<evidence type="ECO:0000313" key="3">
    <source>
        <dbReference type="Proteomes" id="UP000629287"/>
    </source>
</evidence>
<dbReference type="Proteomes" id="UP000629287">
    <property type="component" value="Unassembled WGS sequence"/>
</dbReference>
<keyword evidence="1" id="KW-0732">Signal</keyword>
<organism evidence="2 3">
    <name type="scientific">Streptomyces stelliscabiei</name>
    <dbReference type="NCBI Taxonomy" id="146820"/>
    <lineage>
        <taxon>Bacteria</taxon>
        <taxon>Bacillati</taxon>
        <taxon>Actinomycetota</taxon>
        <taxon>Actinomycetes</taxon>
        <taxon>Kitasatosporales</taxon>
        <taxon>Streptomycetaceae</taxon>
        <taxon>Streptomyces</taxon>
    </lineage>
</organism>
<dbReference type="AlphaFoldDB" id="A0A8I0TSK5"/>
<accession>A0A8I0TSK5</accession>
<evidence type="ECO:0000256" key="1">
    <source>
        <dbReference type="SAM" id="SignalP"/>
    </source>
</evidence>
<sequence length="249" mass="26274">MRTRSLATVLTGALALSAVAVPAAHADGDTTITGVVVNGGAEVALGPTAPKTFKVSVTARDDSGIDAMNLHVRLPSYLYLASDRGLTCTAKSATTSTCTGSWTIDTNSFYGNGPADDPWYVTATVDAEDGDWITTERAGTFTVRRLAKLTVNASPEPARKDAKLTVTGKLTRADWKTHKNAGYSGRAVKLQFRKKESDTYSTVKTVTSGSGGALKTTVKATADGYWRWTFAGNSTTSTARATGDHVDVR</sequence>
<proteinExistence type="predicted"/>
<feature type="chain" id="PRO_5034818489" description="Calcium-binding protein" evidence="1">
    <location>
        <begin position="27"/>
        <end position="249"/>
    </location>
</feature>
<name>A0A8I0TSK5_9ACTN</name>
<dbReference type="GeneID" id="86829379"/>
<reference evidence="2 3" key="1">
    <citation type="submission" date="2020-10" db="EMBL/GenBank/DDBJ databases">
        <title>Sequencing the genomes of 1000 actinobacteria strains.</title>
        <authorList>
            <person name="Klenk H.-P."/>
        </authorList>
    </citation>
    <scope>NUCLEOTIDE SEQUENCE [LARGE SCALE GENOMIC DNA]</scope>
    <source>
        <strain evidence="2 3">DSM 41803</strain>
    </source>
</reference>
<protein>
    <recommendedName>
        <fullName evidence="4">Calcium-binding protein</fullName>
    </recommendedName>
</protein>
<gene>
    <name evidence="2" type="ORF">H4687_004816</name>
</gene>
<feature type="signal peptide" evidence="1">
    <location>
        <begin position="1"/>
        <end position="26"/>
    </location>
</feature>
<dbReference type="OrthoDB" id="3296851at2"/>
<evidence type="ECO:0000313" key="2">
    <source>
        <dbReference type="EMBL" id="MBE1598687.1"/>
    </source>
</evidence>
<dbReference type="EMBL" id="JADBGF010000001">
    <property type="protein sequence ID" value="MBE1598687.1"/>
    <property type="molecule type" value="Genomic_DNA"/>
</dbReference>
<evidence type="ECO:0008006" key="4">
    <source>
        <dbReference type="Google" id="ProtNLM"/>
    </source>
</evidence>
<dbReference type="RefSeq" id="WP_046916633.1">
    <property type="nucleotide sequence ID" value="NZ_JADBGF010000001.1"/>
</dbReference>
<comment type="caution">
    <text evidence="2">The sequence shown here is derived from an EMBL/GenBank/DDBJ whole genome shotgun (WGS) entry which is preliminary data.</text>
</comment>
<keyword evidence="3" id="KW-1185">Reference proteome</keyword>